<keyword evidence="4 11" id="KW-0732">Signal</keyword>
<evidence type="ECO:0000313" key="14">
    <source>
        <dbReference type="Proteomes" id="UP001162480"/>
    </source>
</evidence>
<feature type="region of interest" description="Disordered" evidence="9">
    <location>
        <begin position="488"/>
        <end position="532"/>
    </location>
</feature>
<evidence type="ECO:0000313" key="13">
    <source>
        <dbReference type="EMBL" id="CAI9715940.1"/>
    </source>
</evidence>
<accession>A0AA36EXT0</accession>
<feature type="region of interest" description="Disordered" evidence="9">
    <location>
        <begin position="758"/>
        <end position="784"/>
    </location>
</feature>
<protein>
    <recommendedName>
        <fullName evidence="12">TGFBR3/Endoglin-like N-terminal domain-containing protein</fullName>
    </recommendedName>
</protein>
<feature type="compositionally biased region" description="Acidic residues" evidence="9">
    <location>
        <begin position="508"/>
        <end position="517"/>
    </location>
</feature>
<gene>
    <name evidence="13" type="ORF">OCTVUL_1B021246</name>
</gene>
<dbReference type="Pfam" id="PF26060">
    <property type="entry name" value="TGFBR3_N"/>
    <property type="match status" value="2"/>
</dbReference>
<dbReference type="PANTHER" id="PTHR14002:SF45">
    <property type="entry name" value="ZP DOMAIN-CONTAINING PROTEIN"/>
    <property type="match status" value="1"/>
</dbReference>
<feature type="chain" id="PRO_5041278996" description="TGFBR3/Endoglin-like N-terminal domain-containing protein" evidence="11">
    <location>
        <begin position="25"/>
        <end position="784"/>
    </location>
</feature>
<dbReference type="AlphaFoldDB" id="A0AA36EXT0"/>
<evidence type="ECO:0000256" key="7">
    <source>
        <dbReference type="ARBA" id="ARBA00023157"/>
    </source>
</evidence>
<keyword evidence="3 10" id="KW-0812">Transmembrane</keyword>
<dbReference type="Proteomes" id="UP001162480">
    <property type="component" value="Chromosome 1"/>
</dbReference>
<evidence type="ECO:0000256" key="2">
    <source>
        <dbReference type="ARBA" id="ARBA00022475"/>
    </source>
</evidence>
<proteinExistence type="predicted"/>
<keyword evidence="5 10" id="KW-1133">Transmembrane helix</keyword>
<feature type="transmembrane region" description="Helical" evidence="10">
    <location>
        <begin position="727"/>
        <end position="752"/>
    </location>
</feature>
<feature type="domain" description="TGFBR3/Endoglin-like N-terminal" evidence="12">
    <location>
        <begin position="247"/>
        <end position="363"/>
    </location>
</feature>
<feature type="region of interest" description="Disordered" evidence="9">
    <location>
        <begin position="369"/>
        <end position="388"/>
    </location>
</feature>
<name>A0AA36EXT0_OCTVU</name>
<evidence type="ECO:0000256" key="9">
    <source>
        <dbReference type="SAM" id="MobiDB-lite"/>
    </source>
</evidence>
<evidence type="ECO:0000256" key="8">
    <source>
        <dbReference type="ARBA" id="ARBA00023180"/>
    </source>
</evidence>
<keyword evidence="14" id="KW-1185">Reference proteome</keyword>
<organism evidence="13 14">
    <name type="scientific">Octopus vulgaris</name>
    <name type="common">Common octopus</name>
    <dbReference type="NCBI Taxonomy" id="6645"/>
    <lineage>
        <taxon>Eukaryota</taxon>
        <taxon>Metazoa</taxon>
        <taxon>Spiralia</taxon>
        <taxon>Lophotrochozoa</taxon>
        <taxon>Mollusca</taxon>
        <taxon>Cephalopoda</taxon>
        <taxon>Coleoidea</taxon>
        <taxon>Octopodiformes</taxon>
        <taxon>Octopoda</taxon>
        <taxon>Incirrata</taxon>
        <taxon>Octopodidae</taxon>
        <taxon>Octopus</taxon>
    </lineage>
</organism>
<dbReference type="PANTHER" id="PTHR14002">
    <property type="entry name" value="ENDOGLIN/TGF-BETA RECEPTOR TYPE III"/>
    <property type="match status" value="1"/>
</dbReference>
<evidence type="ECO:0000256" key="6">
    <source>
        <dbReference type="ARBA" id="ARBA00023136"/>
    </source>
</evidence>
<feature type="compositionally biased region" description="Polar residues" evidence="9">
    <location>
        <begin position="765"/>
        <end position="784"/>
    </location>
</feature>
<feature type="signal peptide" evidence="11">
    <location>
        <begin position="1"/>
        <end position="24"/>
    </location>
</feature>
<keyword evidence="2" id="KW-1003">Cell membrane</keyword>
<evidence type="ECO:0000256" key="11">
    <source>
        <dbReference type="SAM" id="SignalP"/>
    </source>
</evidence>
<sequence>MWPIIGHPTLTSLLTVCLLNPTLVSLLAFASVFDNLPANYRACNIKPVFKDSPFIKAFTEVAENGHGCFSNETVNGSEVHVVFLSNRFRINGEVYLEIITKNKRQSHPNPLIIILGSRKQVTWKVRLPNIDSGRGEHLIVTYLRSTVKFIKKLDYVDISKYGNFPTRAKKLLKWVSNKYQVITSYTRFHSKSRHLRLQVGINSKAPPQCILRKNAEMPYASTISYNSIPFGGCAVTTNQHYSFSPKHIIEVSGARKSPLNEIIIELRPYNVKNPNVRITLVLKASDDNVVWVIRSRKIMGSLDIYSNNGVKTEHVMMQRVAQNREKLYESGHKLVNWVGEHTYGYISSYTNVSRVDKITLSVEGTTLDQSFKPDKPKKTKPEIGDPSLVSPFANPVKTKAALQAAMQTSCFPDGLVVHINRSLTKMYGLKHDQITLDDPICRAEKINNYFVLRSSYSDCQTIPHKSSPLKYSNKLKIHHARISQPLQPLQPSKVTQFEGSGIRNDASDGTDDDDDDNYEKKQGSGSGYLLPLDDTHMDDEDYRFQNIMIDFSCSPSKKISPNLKYHLDFYDDPLYNLHYGVQVLNCALTEYGRSIQPLLDKGCPSLHSGLKWQLNNQLGTEYFSFRVNPHVAEGTEHHLSCTVIACAKDITLETGTWKTRQCIAPKEFCSAYDEHNSFVGVQLVKVISEGSFIVHSGKSLSRNKNNRLPSKTSIKQVTVQGLESGTVIGIAFSAFIIGVLLTATLWFIQVYTDPQKREAKRRIEGSTTETSADSTPCSFSPISM</sequence>
<dbReference type="EMBL" id="OX597814">
    <property type="protein sequence ID" value="CAI9715940.1"/>
    <property type="molecule type" value="Genomic_DNA"/>
</dbReference>
<evidence type="ECO:0000256" key="1">
    <source>
        <dbReference type="ARBA" id="ARBA00004251"/>
    </source>
</evidence>
<evidence type="ECO:0000256" key="5">
    <source>
        <dbReference type="ARBA" id="ARBA00022989"/>
    </source>
</evidence>
<keyword evidence="6 10" id="KW-0472">Membrane</keyword>
<feature type="compositionally biased region" description="Polar residues" evidence="9">
    <location>
        <begin position="488"/>
        <end position="498"/>
    </location>
</feature>
<dbReference type="InterPro" id="IPR058899">
    <property type="entry name" value="TGFBR3/Endoglin-like_N"/>
</dbReference>
<evidence type="ECO:0000256" key="10">
    <source>
        <dbReference type="SAM" id="Phobius"/>
    </source>
</evidence>
<evidence type="ECO:0000256" key="3">
    <source>
        <dbReference type="ARBA" id="ARBA00022692"/>
    </source>
</evidence>
<keyword evidence="7" id="KW-1015">Disulfide bond</keyword>
<evidence type="ECO:0000256" key="4">
    <source>
        <dbReference type="ARBA" id="ARBA00022729"/>
    </source>
</evidence>
<keyword evidence="8" id="KW-0325">Glycoprotein</keyword>
<evidence type="ECO:0000259" key="12">
    <source>
        <dbReference type="Pfam" id="PF26060"/>
    </source>
</evidence>
<comment type="subcellular location">
    <subcellularLocation>
        <location evidence="1">Cell membrane</location>
        <topology evidence="1">Single-pass type I membrane protein</topology>
    </subcellularLocation>
</comment>
<reference evidence="13" key="1">
    <citation type="submission" date="2023-08" db="EMBL/GenBank/DDBJ databases">
        <authorList>
            <person name="Alioto T."/>
            <person name="Alioto T."/>
            <person name="Gomez Garrido J."/>
        </authorList>
    </citation>
    <scope>NUCLEOTIDE SEQUENCE</scope>
</reference>
<feature type="domain" description="TGFBR3/Endoglin-like N-terminal" evidence="12">
    <location>
        <begin position="63"/>
        <end position="217"/>
    </location>
</feature>
<feature type="compositionally biased region" description="Basic and acidic residues" evidence="9">
    <location>
        <begin position="371"/>
        <end position="383"/>
    </location>
</feature>